<dbReference type="AlphaFoldDB" id="A0A366XXW4"/>
<keyword evidence="9" id="KW-1185">Reference proteome</keyword>
<feature type="transmembrane region" description="Helical" evidence="6">
    <location>
        <begin position="6"/>
        <end position="24"/>
    </location>
</feature>
<evidence type="ECO:0000313" key="9">
    <source>
        <dbReference type="Proteomes" id="UP000253314"/>
    </source>
</evidence>
<protein>
    <submittedName>
        <fullName evidence="8">DNA internalization-related competence protein ComEC/Rec2</fullName>
    </submittedName>
</protein>
<dbReference type="InterPro" id="IPR052159">
    <property type="entry name" value="Competence_DNA_uptake"/>
</dbReference>
<proteinExistence type="predicted"/>
<dbReference type="GO" id="GO:0030420">
    <property type="term" value="P:establishment of competence for transformation"/>
    <property type="evidence" value="ECO:0007669"/>
    <property type="project" value="InterPro"/>
</dbReference>
<feature type="transmembrane region" description="Helical" evidence="6">
    <location>
        <begin position="65"/>
        <end position="81"/>
    </location>
</feature>
<keyword evidence="5 6" id="KW-0472">Membrane</keyword>
<dbReference type="EMBL" id="QOCW01000004">
    <property type="protein sequence ID" value="RBW70486.1"/>
    <property type="molecule type" value="Genomic_DNA"/>
</dbReference>
<comment type="caution">
    <text evidence="8">The sequence shown here is derived from an EMBL/GenBank/DDBJ whole genome shotgun (WGS) entry which is preliminary data.</text>
</comment>
<evidence type="ECO:0000256" key="2">
    <source>
        <dbReference type="ARBA" id="ARBA00022475"/>
    </source>
</evidence>
<reference evidence="8 9" key="1">
    <citation type="submission" date="2018-07" db="EMBL/GenBank/DDBJ databases">
        <title>Lottiidibacillus patelloidae gen. nov., sp. nov., isolated from the intestinal tract of a marine limpet and the reclassification of B. taeanensis BH030017T, B. algicola KMM 3737T and B. hwajinpoensis SW-72T as genus Lottiidibacillus.</title>
        <authorList>
            <person name="Liu R."/>
            <person name="Huang Z."/>
        </authorList>
    </citation>
    <scope>NUCLEOTIDE SEQUENCE [LARGE SCALE GENOMIC DNA]</scope>
    <source>
        <strain evidence="8 9">BH030017</strain>
    </source>
</reference>
<dbReference type="InterPro" id="IPR001279">
    <property type="entry name" value="Metallo-B-lactamas"/>
</dbReference>
<evidence type="ECO:0000313" key="8">
    <source>
        <dbReference type="EMBL" id="RBW70486.1"/>
    </source>
</evidence>
<keyword evidence="2" id="KW-1003">Cell membrane</keyword>
<dbReference type="Pfam" id="PF00753">
    <property type="entry name" value="Lactamase_B"/>
    <property type="match status" value="1"/>
</dbReference>
<dbReference type="InterPro" id="IPR035681">
    <property type="entry name" value="ComA-like_MBL"/>
</dbReference>
<feature type="transmembrane region" description="Helical" evidence="6">
    <location>
        <begin position="31"/>
        <end position="59"/>
    </location>
</feature>
<dbReference type="GO" id="GO:0005886">
    <property type="term" value="C:plasma membrane"/>
    <property type="evidence" value="ECO:0007669"/>
    <property type="project" value="UniProtKB-SubCell"/>
</dbReference>
<accession>A0A366XXW4</accession>
<dbReference type="CDD" id="cd07731">
    <property type="entry name" value="ComA-like_MBL-fold"/>
    <property type="match status" value="1"/>
</dbReference>
<dbReference type="OrthoDB" id="9761531at2"/>
<evidence type="ECO:0000259" key="7">
    <source>
        <dbReference type="SMART" id="SM00849"/>
    </source>
</evidence>
<keyword evidence="3 6" id="KW-0812">Transmembrane</keyword>
<dbReference type="Gene3D" id="3.60.15.10">
    <property type="entry name" value="Ribonuclease Z/Hydroxyacylglutathione hydrolase-like"/>
    <property type="match status" value="1"/>
</dbReference>
<evidence type="ECO:0000256" key="4">
    <source>
        <dbReference type="ARBA" id="ARBA00022989"/>
    </source>
</evidence>
<name>A0A366XXW4_9BACI</name>
<dbReference type="PANTHER" id="PTHR30619:SF1">
    <property type="entry name" value="RECOMBINATION PROTEIN 2"/>
    <property type="match status" value="1"/>
</dbReference>
<dbReference type="NCBIfam" id="TIGR00361">
    <property type="entry name" value="ComEC_Rec2"/>
    <property type="match status" value="1"/>
</dbReference>
<organism evidence="8 9">
    <name type="scientific">Bacillus taeanensis</name>
    <dbReference type="NCBI Taxonomy" id="273032"/>
    <lineage>
        <taxon>Bacteria</taxon>
        <taxon>Bacillati</taxon>
        <taxon>Bacillota</taxon>
        <taxon>Bacilli</taxon>
        <taxon>Bacillales</taxon>
        <taxon>Bacillaceae</taxon>
        <taxon>Bacillus</taxon>
    </lineage>
</organism>
<evidence type="ECO:0000256" key="6">
    <source>
        <dbReference type="SAM" id="Phobius"/>
    </source>
</evidence>
<dbReference type="InterPro" id="IPR036866">
    <property type="entry name" value="RibonucZ/Hydroxyglut_hydro"/>
</dbReference>
<dbReference type="Pfam" id="PF03772">
    <property type="entry name" value="Competence"/>
    <property type="match status" value="1"/>
</dbReference>
<dbReference type="SUPFAM" id="SSF56281">
    <property type="entry name" value="Metallo-hydrolase/oxidoreductase"/>
    <property type="match status" value="1"/>
</dbReference>
<dbReference type="InterPro" id="IPR004797">
    <property type="entry name" value="Competence_ComEC/Rec2"/>
</dbReference>
<dbReference type="Proteomes" id="UP000253314">
    <property type="component" value="Unassembled WGS sequence"/>
</dbReference>
<dbReference type="PANTHER" id="PTHR30619">
    <property type="entry name" value="DNA INTERNALIZATION/COMPETENCE PROTEIN COMEC/REC2"/>
    <property type="match status" value="1"/>
</dbReference>
<sequence length="380" mass="43271">MVCSVISYIVLPLSFLSYILLVIIPEAGQFLIVVLSFIIQFIHRTLHFIQAIPFGHIIVGKPHDVIIFLLFLSIFIALLQWENKGKHWIIKAIVPMMVILIVHFIAPFLNPERKVTILDVGQGDSILIELPYRKAVYLIDSGGLVSFSNDEEWQKRRKTFEIGQDIVVQTLKAKGIRQIDRFLLTHGDYDHIGGAQAVIKELEVEQILYPVGPVHGKEERGLLEEAEKNGVPVVFIGEGVKWSEGNNNFQVLNPVGYESEKNERSIVLYADLSGVKWLFTGDLESEGEERLIAQYPNLFVDVLKVGHHGSDTSTSEEFLEHLSPKIAIISVGRSNRFGHPHQRVIKRLMDKKITILRTDERGAITYRYTKNKQIFTWVIE</sequence>
<feature type="transmembrane region" description="Helical" evidence="6">
    <location>
        <begin position="88"/>
        <end position="109"/>
    </location>
</feature>
<gene>
    <name evidence="8" type="ORF">DS031_05525</name>
</gene>
<dbReference type="InterPro" id="IPR004477">
    <property type="entry name" value="ComEC_N"/>
</dbReference>
<comment type="subcellular location">
    <subcellularLocation>
        <location evidence="1">Cell membrane</location>
        <topology evidence="1">Multi-pass membrane protein</topology>
    </subcellularLocation>
</comment>
<keyword evidence="4 6" id="KW-1133">Transmembrane helix</keyword>
<evidence type="ECO:0000256" key="5">
    <source>
        <dbReference type="ARBA" id="ARBA00023136"/>
    </source>
</evidence>
<dbReference type="SMART" id="SM00849">
    <property type="entry name" value="Lactamase_B"/>
    <property type="match status" value="1"/>
</dbReference>
<evidence type="ECO:0000256" key="1">
    <source>
        <dbReference type="ARBA" id="ARBA00004651"/>
    </source>
</evidence>
<feature type="domain" description="Metallo-beta-lactamase" evidence="7">
    <location>
        <begin position="122"/>
        <end position="333"/>
    </location>
</feature>
<evidence type="ECO:0000256" key="3">
    <source>
        <dbReference type="ARBA" id="ARBA00022692"/>
    </source>
</evidence>